<name>A0AAU9J750_9CILI</name>
<keyword evidence="3" id="KW-1185">Reference proteome</keyword>
<organism evidence="2 3">
    <name type="scientific">Blepharisma stoltei</name>
    <dbReference type="NCBI Taxonomy" id="1481888"/>
    <lineage>
        <taxon>Eukaryota</taxon>
        <taxon>Sar</taxon>
        <taxon>Alveolata</taxon>
        <taxon>Ciliophora</taxon>
        <taxon>Postciliodesmatophora</taxon>
        <taxon>Heterotrichea</taxon>
        <taxon>Heterotrichida</taxon>
        <taxon>Blepharismidae</taxon>
        <taxon>Blepharisma</taxon>
    </lineage>
</organism>
<evidence type="ECO:0000256" key="1">
    <source>
        <dbReference type="SAM" id="Phobius"/>
    </source>
</evidence>
<reference evidence="2" key="1">
    <citation type="submission" date="2021-09" db="EMBL/GenBank/DDBJ databases">
        <authorList>
            <consortium name="AG Swart"/>
            <person name="Singh M."/>
            <person name="Singh A."/>
            <person name="Seah K."/>
            <person name="Emmerich C."/>
        </authorList>
    </citation>
    <scope>NUCLEOTIDE SEQUENCE</scope>
    <source>
        <strain evidence="2">ATCC30299</strain>
    </source>
</reference>
<accession>A0AAU9J750</accession>
<evidence type="ECO:0000313" key="3">
    <source>
        <dbReference type="Proteomes" id="UP001162131"/>
    </source>
</evidence>
<dbReference type="EMBL" id="CAJZBQ010000027">
    <property type="protein sequence ID" value="CAG9321030.1"/>
    <property type="molecule type" value="Genomic_DNA"/>
</dbReference>
<keyword evidence="1" id="KW-1133">Transmembrane helix</keyword>
<gene>
    <name evidence="2" type="ORF">BSTOLATCC_MIC27602</name>
</gene>
<feature type="transmembrane region" description="Helical" evidence="1">
    <location>
        <begin position="21"/>
        <end position="40"/>
    </location>
</feature>
<dbReference type="AlphaFoldDB" id="A0AAU9J750"/>
<feature type="transmembrane region" description="Helical" evidence="1">
    <location>
        <begin position="85"/>
        <end position="106"/>
    </location>
</feature>
<keyword evidence="1" id="KW-0812">Transmembrane</keyword>
<feature type="transmembrane region" description="Helical" evidence="1">
    <location>
        <begin position="46"/>
        <end position="64"/>
    </location>
</feature>
<proteinExistence type="predicted"/>
<comment type="caution">
    <text evidence="2">The sequence shown here is derived from an EMBL/GenBank/DDBJ whole genome shotgun (WGS) entry which is preliminary data.</text>
</comment>
<evidence type="ECO:0000313" key="2">
    <source>
        <dbReference type="EMBL" id="CAG9321030.1"/>
    </source>
</evidence>
<sequence length="214" mass="24089">MENNRIEIERNIARYKSIVKCEAIIMILAYSIPGLFIFIIAGFSGLIGFTVFFFFLPLLGYAGIKVSKSSNISTAEVYKTILFGISATSGGSSVCCLIGFLIFFIYLYNFECTKEMYDTCGTYKGIFAFFMFLCGFFGICSIVIFSMFSIFSCHAKKFHELLLARESASLPSMANQPSAYQYIPLQESTAHTFRVQPPPANQYIPMQEMSQRVI</sequence>
<protein>
    <submittedName>
        <fullName evidence="2">Uncharacterized protein</fullName>
    </submittedName>
</protein>
<feature type="transmembrane region" description="Helical" evidence="1">
    <location>
        <begin position="126"/>
        <end position="151"/>
    </location>
</feature>
<dbReference type="Proteomes" id="UP001162131">
    <property type="component" value="Unassembled WGS sequence"/>
</dbReference>
<keyword evidence="1" id="KW-0472">Membrane</keyword>